<dbReference type="CDD" id="cd02231">
    <property type="entry name" value="cupin_BLL6423-like"/>
    <property type="match status" value="1"/>
</dbReference>
<dbReference type="InterPro" id="IPR011051">
    <property type="entry name" value="RmlC_Cupin_sf"/>
</dbReference>
<proteinExistence type="predicted"/>
<dbReference type="InterPro" id="IPR013096">
    <property type="entry name" value="Cupin_2"/>
</dbReference>
<comment type="caution">
    <text evidence="3">The sequence shown here is derived from an EMBL/GenBank/DDBJ whole genome shotgun (WGS) entry which is preliminary data.</text>
</comment>
<evidence type="ECO:0000256" key="1">
    <source>
        <dbReference type="SAM" id="MobiDB-lite"/>
    </source>
</evidence>
<reference evidence="3 4" key="1">
    <citation type="submission" date="2024-01" db="EMBL/GenBank/DDBJ databases">
        <authorList>
            <person name="Allen C."/>
            <person name="Tagirdzhanova G."/>
        </authorList>
    </citation>
    <scope>NUCLEOTIDE SEQUENCE [LARGE SCALE GENOMIC DNA]</scope>
</reference>
<dbReference type="SUPFAM" id="SSF51182">
    <property type="entry name" value="RmlC-like cupins"/>
    <property type="match status" value="1"/>
</dbReference>
<feature type="domain" description="Cupin type-2" evidence="2">
    <location>
        <begin position="160"/>
        <end position="226"/>
    </location>
</feature>
<sequence length="248" mass="26252">MNSIKTVFTGRKSRTPSPDTTTRTANRRAGSHSPNHHQHDGPRQQNFHTVGGSPGCPRKVAQQAQAAAATAAAPPPAPVSAHPAATSDPRVVITTHARDYTSVFAADKTVPLFHPFGPQGSSFAVFDVRGNVPVNNRDPTLDFANTLPRCPPGGVNFCITNINPGGAAPMHRTLSTDYCVVLSGEIVLKLDGGEETLLRPGDYVVNGGVNHSWINKGTEVCRIACVMVSAEKIVLADGTELGETVFKK</sequence>
<dbReference type="Proteomes" id="UP001642482">
    <property type="component" value="Unassembled WGS sequence"/>
</dbReference>
<accession>A0ABP0CJ93</accession>
<dbReference type="InterPro" id="IPR047142">
    <property type="entry name" value="OryJ/VirC-like"/>
</dbReference>
<dbReference type="PANTHER" id="PTHR36156:SF2">
    <property type="entry name" value="CUPIN TYPE-2 DOMAIN-CONTAINING PROTEIN"/>
    <property type="match status" value="1"/>
</dbReference>
<gene>
    <name evidence="3" type="ORF">SEUCBS140593_008161</name>
</gene>
<evidence type="ECO:0000313" key="4">
    <source>
        <dbReference type="Proteomes" id="UP001642482"/>
    </source>
</evidence>
<dbReference type="InterPro" id="IPR014710">
    <property type="entry name" value="RmlC-like_jellyroll"/>
</dbReference>
<feature type="region of interest" description="Disordered" evidence="1">
    <location>
        <begin position="1"/>
        <end position="86"/>
    </location>
</feature>
<feature type="compositionally biased region" description="Basic residues" evidence="1">
    <location>
        <begin position="25"/>
        <end position="36"/>
    </location>
</feature>
<feature type="compositionally biased region" description="Low complexity" evidence="1">
    <location>
        <begin position="15"/>
        <end position="24"/>
    </location>
</feature>
<evidence type="ECO:0000313" key="3">
    <source>
        <dbReference type="EMBL" id="CAK7232144.1"/>
    </source>
</evidence>
<dbReference type="PANTHER" id="PTHR36156">
    <property type="entry name" value="SLR2101 PROTEIN"/>
    <property type="match status" value="1"/>
</dbReference>
<dbReference type="Pfam" id="PF07883">
    <property type="entry name" value="Cupin_2"/>
    <property type="match status" value="1"/>
</dbReference>
<feature type="compositionally biased region" description="Low complexity" evidence="1">
    <location>
        <begin position="61"/>
        <end position="72"/>
    </location>
</feature>
<protein>
    <recommendedName>
        <fullName evidence="2">Cupin type-2 domain-containing protein</fullName>
    </recommendedName>
</protein>
<dbReference type="Gene3D" id="2.60.120.10">
    <property type="entry name" value="Jelly Rolls"/>
    <property type="match status" value="1"/>
</dbReference>
<dbReference type="EMBL" id="CAWUHD010000109">
    <property type="protein sequence ID" value="CAK7232144.1"/>
    <property type="molecule type" value="Genomic_DNA"/>
</dbReference>
<name>A0ABP0CJ93_9PEZI</name>
<organism evidence="3 4">
    <name type="scientific">Sporothrix eucalyptigena</name>
    <dbReference type="NCBI Taxonomy" id="1812306"/>
    <lineage>
        <taxon>Eukaryota</taxon>
        <taxon>Fungi</taxon>
        <taxon>Dikarya</taxon>
        <taxon>Ascomycota</taxon>
        <taxon>Pezizomycotina</taxon>
        <taxon>Sordariomycetes</taxon>
        <taxon>Sordariomycetidae</taxon>
        <taxon>Ophiostomatales</taxon>
        <taxon>Ophiostomataceae</taxon>
        <taxon>Sporothrix</taxon>
    </lineage>
</organism>
<evidence type="ECO:0000259" key="2">
    <source>
        <dbReference type="Pfam" id="PF07883"/>
    </source>
</evidence>
<keyword evidence="4" id="KW-1185">Reference proteome</keyword>